<protein>
    <submittedName>
        <fullName evidence="3">Uncharacterized protein</fullName>
    </submittedName>
</protein>
<keyword evidence="1" id="KW-0732">Signal</keyword>
<feature type="chain" id="PRO_5037757852" evidence="1">
    <location>
        <begin position="19"/>
        <end position="78"/>
    </location>
</feature>
<sequence length="78" mass="8763">MNFAITFVIISIIAITSGWEHHHRGPIFPREGEYASWNQMPRVAAPYTESAYERAVASSRDLGYAGYPKPPLSSLFFS</sequence>
<organism evidence="2 3">
    <name type="scientific">Panagrolaimus davidi</name>
    <dbReference type="NCBI Taxonomy" id="227884"/>
    <lineage>
        <taxon>Eukaryota</taxon>
        <taxon>Metazoa</taxon>
        <taxon>Ecdysozoa</taxon>
        <taxon>Nematoda</taxon>
        <taxon>Chromadorea</taxon>
        <taxon>Rhabditida</taxon>
        <taxon>Tylenchina</taxon>
        <taxon>Panagrolaimomorpha</taxon>
        <taxon>Panagrolaimoidea</taxon>
        <taxon>Panagrolaimidae</taxon>
        <taxon>Panagrolaimus</taxon>
    </lineage>
</organism>
<evidence type="ECO:0000313" key="3">
    <source>
        <dbReference type="WBParaSite" id="PDA_v2.g23795.t1"/>
    </source>
</evidence>
<feature type="signal peptide" evidence="1">
    <location>
        <begin position="1"/>
        <end position="18"/>
    </location>
</feature>
<dbReference type="AlphaFoldDB" id="A0A914PY90"/>
<proteinExistence type="predicted"/>
<keyword evidence="2" id="KW-1185">Reference proteome</keyword>
<evidence type="ECO:0000256" key="1">
    <source>
        <dbReference type="SAM" id="SignalP"/>
    </source>
</evidence>
<dbReference type="WBParaSite" id="PDA_v2.g23795.t1">
    <property type="protein sequence ID" value="PDA_v2.g23795.t1"/>
    <property type="gene ID" value="PDA_v2.g23795"/>
</dbReference>
<name>A0A914PY90_9BILA</name>
<dbReference type="Proteomes" id="UP000887578">
    <property type="component" value="Unplaced"/>
</dbReference>
<accession>A0A914PY90</accession>
<reference evidence="3" key="1">
    <citation type="submission" date="2022-11" db="UniProtKB">
        <authorList>
            <consortium name="WormBaseParasite"/>
        </authorList>
    </citation>
    <scope>IDENTIFICATION</scope>
</reference>
<evidence type="ECO:0000313" key="2">
    <source>
        <dbReference type="Proteomes" id="UP000887578"/>
    </source>
</evidence>